<feature type="compositionally biased region" description="Basic and acidic residues" evidence="1">
    <location>
        <begin position="1"/>
        <end position="17"/>
    </location>
</feature>
<gene>
    <name evidence="2" type="ORF">PAHAL_1G417100</name>
</gene>
<protein>
    <submittedName>
        <fullName evidence="2">Uncharacterized protein</fullName>
    </submittedName>
</protein>
<dbReference type="AlphaFoldDB" id="A0A2T8KY02"/>
<dbReference type="EMBL" id="CM008046">
    <property type="protein sequence ID" value="PVH67055.1"/>
    <property type="molecule type" value="Genomic_DNA"/>
</dbReference>
<evidence type="ECO:0000256" key="1">
    <source>
        <dbReference type="SAM" id="MobiDB-lite"/>
    </source>
</evidence>
<organism evidence="2">
    <name type="scientific">Panicum hallii</name>
    <dbReference type="NCBI Taxonomy" id="206008"/>
    <lineage>
        <taxon>Eukaryota</taxon>
        <taxon>Viridiplantae</taxon>
        <taxon>Streptophyta</taxon>
        <taxon>Embryophyta</taxon>
        <taxon>Tracheophyta</taxon>
        <taxon>Spermatophyta</taxon>
        <taxon>Magnoliopsida</taxon>
        <taxon>Liliopsida</taxon>
        <taxon>Poales</taxon>
        <taxon>Poaceae</taxon>
        <taxon>PACMAD clade</taxon>
        <taxon>Panicoideae</taxon>
        <taxon>Panicodae</taxon>
        <taxon>Paniceae</taxon>
        <taxon>Panicinae</taxon>
        <taxon>Panicum</taxon>
        <taxon>Panicum sect. Panicum</taxon>
    </lineage>
</organism>
<sequence>MMAARRRETAGRSDQRRPQPQYNILPTPTTPRRKRPNSQWQATTTISNKILVPRTVKIQGHAGGHNQYRISGEQRRAQR</sequence>
<name>A0A2T8KY02_9POAL</name>
<proteinExistence type="predicted"/>
<dbReference type="Gramene" id="PVH67055">
    <property type="protein sequence ID" value="PVH67055"/>
    <property type="gene ID" value="PAHAL_1G417100"/>
</dbReference>
<accession>A0A2T8KY02</accession>
<feature type="compositionally biased region" description="Polar residues" evidence="1">
    <location>
        <begin position="37"/>
        <end position="46"/>
    </location>
</feature>
<reference evidence="2" key="1">
    <citation type="submission" date="2018-04" db="EMBL/GenBank/DDBJ databases">
        <title>WGS assembly of Panicum hallii.</title>
        <authorList>
            <person name="Lovell J."/>
            <person name="Jenkins J."/>
            <person name="Lowry D."/>
            <person name="Mamidi S."/>
            <person name="Sreedasyam A."/>
            <person name="Weng X."/>
            <person name="Barry K."/>
            <person name="Bonette J."/>
            <person name="Campitelli B."/>
            <person name="Daum C."/>
            <person name="Gordon S."/>
            <person name="Gould B."/>
            <person name="Lipzen A."/>
            <person name="Macqueen A."/>
            <person name="Palacio-Mejia J."/>
            <person name="Plott C."/>
            <person name="Shakirov E."/>
            <person name="Shu S."/>
            <person name="Yoshinaga Y."/>
            <person name="Zane M."/>
            <person name="Rokhsar D."/>
            <person name="Grimwood J."/>
            <person name="Schmutz J."/>
            <person name="Juenger T."/>
        </authorList>
    </citation>
    <scope>NUCLEOTIDE SEQUENCE [LARGE SCALE GENOMIC DNA]</scope>
    <source>
        <strain evidence="2">FIL2</strain>
    </source>
</reference>
<feature type="region of interest" description="Disordered" evidence="1">
    <location>
        <begin position="58"/>
        <end position="79"/>
    </location>
</feature>
<dbReference type="Proteomes" id="UP000243499">
    <property type="component" value="Chromosome 1"/>
</dbReference>
<evidence type="ECO:0000313" key="2">
    <source>
        <dbReference type="EMBL" id="PVH67055.1"/>
    </source>
</evidence>
<feature type="region of interest" description="Disordered" evidence="1">
    <location>
        <begin position="1"/>
        <end position="46"/>
    </location>
</feature>